<accession>A0A6A4QSJ2</accession>
<organism evidence="1 2">
    <name type="scientific">Lupinus albus</name>
    <name type="common">White lupine</name>
    <name type="synonym">Lupinus termis</name>
    <dbReference type="NCBI Taxonomy" id="3870"/>
    <lineage>
        <taxon>Eukaryota</taxon>
        <taxon>Viridiplantae</taxon>
        <taxon>Streptophyta</taxon>
        <taxon>Embryophyta</taxon>
        <taxon>Tracheophyta</taxon>
        <taxon>Spermatophyta</taxon>
        <taxon>Magnoliopsida</taxon>
        <taxon>eudicotyledons</taxon>
        <taxon>Gunneridae</taxon>
        <taxon>Pentapetalae</taxon>
        <taxon>rosids</taxon>
        <taxon>fabids</taxon>
        <taxon>Fabales</taxon>
        <taxon>Fabaceae</taxon>
        <taxon>Papilionoideae</taxon>
        <taxon>50 kb inversion clade</taxon>
        <taxon>genistoids sensu lato</taxon>
        <taxon>core genistoids</taxon>
        <taxon>Genisteae</taxon>
        <taxon>Lupinus</taxon>
    </lineage>
</organism>
<protein>
    <submittedName>
        <fullName evidence="1">Uncharacterized protein</fullName>
    </submittedName>
</protein>
<dbReference type="Proteomes" id="UP000447434">
    <property type="component" value="Chromosome 3"/>
</dbReference>
<reference evidence="2" key="1">
    <citation type="journal article" date="2020" name="Nat. Commun.">
        <title>Genome sequence of the cluster root forming white lupin.</title>
        <authorList>
            <person name="Hufnagel B."/>
            <person name="Marques A."/>
            <person name="Soriano A."/>
            <person name="Marques L."/>
            <person name="Divol F."/>
            <person name="Doumas P."/>
            <person name="Sallet E."/>
            <person name="Mancinotti D."/>
            <person name="Carrere S."/>
            <person name="Marande W."/>
            <person name="Arribat S."/>
            <person name="Keller J."/>
            <person name="Huneau C."/>
            <person name="Blein T."/>
            <person name="Aime D."/>
            <person name="Laguerre M."/>
            <person name="Taylor J."/>
            <person name="Schubert V."/>
            <person name="Nelson M."/>
            <person name="Geu-Flores F."/>
            <person name="Crespi M."/>
            <person name="Gallardo-Guerrero K."/>
            <person name="Delaux P.-M."/>
            <person name="Salse J."/>
            <person name="Berges H."/>
            <person name="Guyot R."/>
            <person name="Gouzy J."/>
            <person name="Peret B."/>
        </authorList>
    </citation>
    <scope>NUCLEOTIDE SEQUENCE [LARGE SCALE GENOMIC DNA]</scope>
    <source>
        <strain evidence="2">cv. Amiga</strain>
    </source>
</reference>
<evidence type="ECO:0000313" key="2">
    <source>
        <dbReference type="Proteomes" id="UP000447434"/>
    </source>
</evidence>
<keyword evidence="2" id="KW-1185">Reference proteome</keyword>
<sequence length="54" mass="6475">MYLYRQVCGYGGWSGRQRRSQQRKAWPWGWADEDATGDLKGKFDFCSMYQYIIN</sequence>
<name>A0A6A4QSJ2_LUPAL</name>
<comment type="caution">
    <text evidence="1">The sequence shown here is derived from an EMBL/GenBank/DDBJ whole genome shotgun (WGS) entry which is preliminary data.</text>
</comment>
<evidence type="ECO:0000313" key="1">
    <source>
        <dbReference type="EMBL" id="KAE9616629.1"/>
    </source>
</evidence>
<dbReference type="EMBL" id="WOCE01000003">
    <property type="protein sequence ID" value="KAE9616629.1"/>
    <property type="molecule type" value="Genomic_DNA"/>
</dbReference>
<gene>
    <name evidence="1" type="ORF">Lalb_Chr03g0026851</name>
</gene>
<proteinExistence type="predicted"/>
<dbReference type="AlphaFoldDB" id="A0A6A4QSJ2"/>